<evidence type="ECO:0000313" key="2">
    <source>
        <dbReference type="Proteomes" id="UP001172680"/>
    </source>
</evidence>
<accession>A0ACC2ZBN0</accession>
<comment type="caution">
    <text evidence="1">The sequence shown here is derived from an EMBL/GenBank/DDBJ whole genome shotgun (WGS) entry which is preliminary data.</text>
</comment>
<sequence length="82" mass="9376">MGATGDADASGVPVGNWLIQDTYEHDPLWPYLIDAWDEVHEDFMTNNPWAPRFSERTVRRIENIIGMIRAVMRVNRGGCVPF</sequence>
<name>A0ACC2ZBN0_9PEZI</name>
<proteinExistence type="predicted"/>
<protein>
    <submittedName>
        <fullName evidence="1">Uncharacterized protein</fullName>
    </submittedName>
</protein>
<dbReference type="EMBL" id="JAPDRP010000008">
    <property type="protein sequence ID" value="KAJ9645187.1"/>
    <property type="molecule type" value="Genomic_DNA"/>
</dbReference>
<dbReference type="Proteomes" id="UP001172680">
    <property type="component" value="Unassembled WGS sequence"/>
</dbReference>
<keyword evidence="2" id="KW-1185">Reference proteome</keyword>
<evidence type="ECO:0000313" key="1">
    <source>
        <dbReference type="EMBL" id="KAJ9645187.1"/>
    </source>
</evidence>
<gene>
    <name evidence="1" type="ORF">H2199_003192</name>
</gene>
<reference evidence="1" key="1">
    <citation type="submission" date="2022-10" db="EMBL/GenBank/DDBJ databases">
        <title>Culturing micro-colonial fungi from biological soil crusts in the Mojave desert and describing Neophaeococcomyces mojavensis, and introducing the new genera and species Taxawa tesnikishii.</title>
        <authorList>
            <person name="Kurbessoian T."/>
            <person name="Stajich J.E."/>
        </authorList>
    </citation>
    <scope>NUCLEOTIDE SEQUENCE</scope>
    <source>
        <strain evidence="1">JES_115</strain>
    </source>
</reference>
<organism evidence="1 2">
    <name type="scientific">Coniosporium tulheliwenetii</name>
    <dbReference type="NCBI Taxonomy" id="3383036"/>
    <lineage>
        <taxon>Eukaryota</taxon>
        <taxon>Fungi</taxon>
        <taxon>Dikarya</taxon>
        <taxon>Ascomycota</taxon>
        <taxon>Pezizomycotina</taxon>
        <taxon>Dothideomycetes</taxon>
        <taxon>Dothideomycetes incertae sedis</taxon>
        <taxon>Coniosporium</taxon>
    </lineage>
</organism>